<dbReference type="RefSeq" id="XP_028545449.1">
    <property type="nucleotide sequence ID" value="XM_028689648.1"/>
</dbReference>
<proteinExistence type="predicted"/>
<dbReference type="OMA" id="TITNHVY"/>
<dbReference type="GeneID" id="39749598"/>
<organism evidence="1 2">
    <name type="scientific">Plasmodium gonderi</name>
    <dbReference type="NCBI Taxonomy" id="77519"/>
    <lineage>
        <taxon>Eukaryota</taxon>
        <taxon>Sar</taxon>
        <taxon>Alveolata</taxon>
        <taxon>Apicomplexa</taxon>
        <taxon>Aconoidasida</taxon>
        <taxon>Haemosporida</taxon>
        <taxon>Plasmodiidae</taxon>
        <taxon>Plasmodium</taxon>
        <taxon>Plasmodium (Plasmodium)</taxon>
    </lineage>
</organism>
<accession>A0A1Y1JKN8</accession>
<gene>
    <name evidence="1" type="ORF">PGO_131320</name>
</gene>
<dbReference type="Proteomes" id="UP000195521">
    <property type="component" value="Unassembled WGS sequence"/>
</dbReference>
<dbReference type="OrthoDB" id="434697at2759"/>
<comment type="caution">
    <text evidence="1">The sequence shown here is derived from an EMBL/GenBank/DDBJ whole genome shotgun (WGS) entry which is preliminary data.</text>
</comment>
<sequence>MAALARSVGKCLKIRKGNFPNLHFSSYRKSDIHYQYEEMLNIGNKNPEQVISLLNDVCRKKRCDVEMVKCITNHIYDFSDDFFCPQLVKILENYVKLKYSDETLLGIVCNRVEDLVSIRSCLRIKTLINVCKQLNLHHPIVKLRVLLELNSNINDYKNELVSILKNISYLHVDSITCSNIINRLIINYEYYDKDIFTIFEAFSRLDEPNERFIDLVDKKVKQIQNKSDNCCNLKNFIKFLSACKRLGLKENTYLHTQFEKKINNIKLLSPQNISYILLLMLSTKFRHQGLFDLLIMNMENYVNNKGENQVFKREELYLPQLHHQHHHEYLYHVGKRDRHKTREEQLFSFPIEEIKRDNMPSFYNAYILHFLPFHLVLLTLLNYEEKNTLKLLLNVCIIDYIFLYDTSNLIKLLYTCTLLMEEGKRSNKGTEEMDELEKTAHQIFRNLQHVYKNATINDMKILHTCFLYHKNSINKNPQLKKLHEDLTHNHCFSLLPSSYDNLNFENLKVIKCASSSYLKSKSDNSIFFYLSKNDFFATDLCKYETLLPSVKLRKTILTNKYDSTHDIKMLYRDVPLFY</sequence>
<dbReference type="AlphaFoldDB" id="A0A1Y1JKN8"/>
<protein>
    <submittedName>
        <fullName evidence="1">Uncharacterized protein</fullName>
    </submittedName>
</protein>
<name>A0A1Y1JKN8_PLAGO</name>
<evidence type="ECO:0000313" key="1">
    <source>
        <dbReference type="EMBL" id="GAW82860.1"/>
    </source>
</evidence>
<reference evidence="2" key="1">
    <citation type="submission" date="2017-04" db="EMBL/GenBank/DDBJ databases">
        <title>Plasmodium gonderi genome.</title>
        <authorList>
            <person name="Arisue N."/>
            <person name="Honma H."/>
            <person name="Kawai S."/>
            <person name="Tougan T."/>
            <person name="Tanabe K."/>
            <person name="Horii T."/>
        </authorList>
    </citation>
    <scope>NUCLEOTIDE SEQUENCE [LARGE SCALE GENOMIC DNA]</scope>
    <source>
        <strain evidence="2">ATCC 30045</strain>
    </source>
</reference>
<evidence type="ECO:0000313" key="2">
    <source>
        <dbReference type="Proteomes" id="UP000195521"/>
    </source>
</evidence>
<dbReference type="EMBL" id="BDQF01000014">
    <property type="protein sequence ID" value="GAW82860.1"/>
    <property type="molecule type" value="Genomic_DNA"/>
</dbReference>
<keyword evidence="2" id="KW-1185">Reference proteome</keyword>